<gene>
    <name evidence="1" type="ORF">JF888_04940</name>
</gene>
<name>A0A934NGR6_9BACT</name>
<sequence>MTASRPTAQILTAKDFFAAVQVKLAGRLPAQLRGFDSRPGPRLLKFDYGHRETHFEVWHHRAVGRLEVGLHFEGDRALNDRAREFFRAHMVQVKGTLPRAELEPWDRGWSRLYETLPGTELSDQLLDQASDLLAAYICTLEPLLENFWEA</sequence>
<dbReference type="AlphaFoldDB" id="A0A934NGR6"/>
<evidence type="ECO:0000313" key="2">
    <source>
        <dbReference type="Proteomes" id="UP000620075"/>
    </source>
</evidence>
<organism evidence="1 2">
    <name type="scientific">Candidatus Dormiibacter inghamiae</name>
    <dbReference type="NCBI Taxonomy" id="3127013"/>
    <lineage>
        <taxon>Bacteria</taxon>
        <taxon>Bacillati</taxon>
        <taxon>Candidatus Dormiibacterota</taxon>
        <taxon>Candidatus Dormibacteria</taxon>
        <taxon>Candidatus Dormibacterales</taxon>
        <taxon>Candidatus Dormibacteraceae</taxon>
        <taxon>Candidatus Dormiibacter</taxon>
    </lineage>
</organism>
<dbReference type="RefSeq" id="WP_338177100.1">
    <property type="nucleotide sequence ID" value="NZ_JAEKNQ010000020.1"/>
</dbReference>
<comment type="caution">
    <text evidence="1">The sequence shown here is derived from an EMBL/GenBank/DDBJ whole genome shotgun (WGS) entry which is preliminary data.</text>
</comment>
<accession>A0A934NGR6</accession>
<dbReference type="Proteomes" id="UP000620075">
    <property type="component" value="Unassembled WGS sequence"/>
</dbReference>
<proteinExistence type="predicted"/>
<dbReference type="EMBL" id="JAEKNQ010000020">
    <property type="protein sequence ID" value="MBJ7602527.1"/>
    <property type="molecule type" value="Genomic_DNA"/>
</dbReference>
<evidence type="ECO:0000313" key="1">
    <source>
        <dbReference type="EMBL" id="MBJ7602527.1"/>
    </source>
</evidence>
<protein>
    <recommendedName>
        <fullName evidence="3">DUF4268 domain-containing protein</fullName>
    </recommendedName>
</protein>
<reference evidence="1 2" key="1">
    <citation type="submission" date="2020-10" db="EMBL/GenBank/DDBJ databases">
        <title>Ca. Dormibacterota MAGs.</title>
        <authorList>
            <person name="Montgomery K."/>
        </authorList>
    </citation>
    <scope>NUCLEOTIDE SEQUENCE [LARGE SCALE GENOMIC DNA]</scope>
    <source>
        <strain evidence="1">SC8811_S16_3</strain>
    </source>
</reference>
<evidence type="ECO:0008006" key="3">
    <source>
        <dbReference type="Google" id="ProtNLM"/>
    </source>
</evidence>